<dbReference type="AlphaFoldDB" id="F4GLR2"/>
<reference evidence="4" key="1">
    <citation type="submission" date="2011-04" db="EMBL/GenBank/DDBJ databases">
        <title>The complete genome of Spirochaeta coccoides DSM 17374.</title>
        <authorList>
            <person name="Lucas S."/>
            <person name="Copeland A."/>
            <person name="Lapidus A."/>
            <person name="Bruce D."/>
            <person name="Goodwin L."/>
            <person name="Pitluck S."/>
            <person name="Peters L."/>
            <person name="Kyrpides N."/>
            <person name="Mavromatis K."/>
            <person name="Pagani I."/>
            <person name="Ivanova N."/>
            <person name="Ovchinnikova G."/>
            <person name="Lu M."/>
            <person name="Detter J.C."/>
            <person name="Tapia R."/>
            <person name="Han C."/>
            <person name="Land M."/>
            <person name="Hauser L."/>
            <person name="Markowitz V."/>
            <person name="Cheng J.-F."/>
            <person name="Hugenholtz P."/>
            <person name="Woyke T."/>
            <person name="Wu D."/>
            <person name="Spring S."/>
            <person name="Schroeder M."/>
            <person name="Brambilla E."/>
            <person name="Klenk H.-P."/>
            <person name="Eisen J.A."/>
        </authorList>
    </citation>
    <scope>NUCLEOTIDE SEQUENCE [LARGE SCALE GENOMIC DNA]</scope>
    <source>
        <strain evidence="4">ATCC BAA-1237 / DSM 17374 / SPN1</strain>
    </source>
</reference>
<reference evidence="3 4" key="2">
    <citation type="journal article" date="2012" name="Stand. Genomic Sci.">
        <title>Complete genome sequence of the termite hindgut bacterium Spirochaeta coccoides type strain (SPN1(T)), reclassification in the genus Sphaerochaeta as Sphaerochaeta coccoides comb. nov. and emendations of the family Spirochaetaceae and the genus Sphaerochaeta.</title>
        <authorList>
            <person name="Abt B."/>
            <person name="Han C."/>
            <person name="Scheuner C."/>
            <person name="Lu M."/>
            <person name="Lapidus A."/>
            <person name="Nolan M."/>
            <person name="Lucas S."/>
            <person name="Hammon N."/>
            <person name="Deshpande S."/>
            <person name="Cheng J.F."/>
            <person name="Tapia R."/>
            <person name="Goodwin L.A."/>
            <person name="Pitluck S."/>
            <person name="Liolios K."/>
            <person name="Pagani I."/>
            <person name="Ivanova N."/>
            <person name="Mavromatis K."/>
            <person name="Mikhailova N."/>
            <person name="Huntemann M."/>
            <person name="Pati A."/>
            <person name="Chen A."/>
            <person name="Palaniappan K."/>
            <person name="Land M."/>
            <person name="Hauser L."/>
            <person name="Brambilla E.M."/>
            <person name="Rohde M."/>
            <person name="Spring S."/>
            <person name="Gronow S."/>
            <person name="Goker M."/>
            <person name="Woyke T."/>
            <person name="Bristow J."/>
            <person name="Eisen J.A."/>
            <person name="Markowitz V."/>
            <person name="Hugenholtz P."/>
            <person name="Kyrpides N.C."/>
            <person name="Klenk H.P."/>
            <person name="Detter J.C."/>
        </authorList>
    </citation>
    <scope>NUCLEOTIDE SEQUENCE [LARGE SCALE GENOMIC DNA]</scope>
    <source>
        <strain evidence="4">ATCC BAA-1237 / DSM 17374 / SPN1</strain>
    </source>
</reference>
<dbReference type="InterPro" id="IPR051210">
    <property type="entry name" value="Ub_ligase/GEF_domain"/>
</dbReference>
<keyword evidence="4" id="KW-1185">Reference proteome</keyword>
<dbReference type="InterPro" id="IPR009091">
    <property type="entry name" value="RCC1/BLIP-II"/>
</dbReference>
<dbReference type="EMBL" id="CP002659">
    <property type="protein sequence ID" value="AEC02456.1"/>
    <property type="molecule type" value="Genomic_DNA"/>
</dbReference>
<organism evidence="3 4">
    <name type="scientific">Parasphaerochaeta coccoides (strain ATCC BAA-1237 / DSM 17374 / SPN1)</name>
    <name type="common">Sphaerochaeta coccoides</name>
    <dbReference type="NCBI Taxonomy" id="760011"/>
    <lineage>
        <taxon>Bacteria</taxon>
        <taxon>Pseudomonadati</taxon>
        <taxon>Spirochaetota</taxon>
        <taxon>Spirochaetia</taxon>
        <taxon>Spirochaetales</taxon>
        <taxon>Sphaerochaetaceae</taxon>
        <taxon>Parasphaerochaeta</taxon>
    </lineage>
</organism>
<feature type="domain" description="RCC1-like" evidence="2">
    <location>
        <begin position="426"/>
        <end position="705"/>
    </location>
</feature>
<dbReference type="HOGENOM" id="CLU_019687_0_0_12"/>
<dbReference type="OrthoDB" id="363253at2"/>
<gene>
    <name evidence="3" type="ordered locus">Spico_1246</name>
</gene>
<accession>F4GLR2</accession>
<proteinExistence type="predicted"/>
<dbReference type="Gene3D" id="2.60.40.2620">
    <property type="entry name" value="Fimbrillin-like"/>
    <property type="match status" value="1"/>
</dbReference>
<dbReference type="RefSeq" id="WP_013739851.1">
    <property type="nucleotide sequence ID" value="NC_015436.1"/>
</dbReference>
<dbReference type="SUPFAM" id="SSF50985">
    <property type="entry name" value="RCC1/BLIP-II"/>
    <property type="match status" value="1"/>
</dbReference>
<dbReference type="Pfam" id="PF25390">
    <property type="entry name" value="WD40_RLD"/>
    <property type="match status" value="1"/>
</dbReference>
<dbReference type="KEGG" id="scc:Spico_1246"/>
<evidence type="ECO:0000259" key="2">
    <source>
        <dbReference type="Pfam" id="PF25390"/>
    </source>
</evidence>
<name>F4GLR2_PARC1</name>
<evidence type="ECO:0000313" key="4">
    <source>
        <dbReference type="Proteomes" id="UP000007939"/>
    </source>
</evidence>
<dbReference type="PANTHER" id="PTHR22870:SF408">
    <property type="entry name" value="OS09G0560450 PROTEIN"/>
    <property type="match status" value="1"/>
</dbReference>
<dbReference type="eggNOG" id="COG5184">
    <property type="taxonomic scope" value="Bacteria"/>
</dbReference>
<evidence type="ECO:0000313" key="3">
    <source>
        <dbReference type="EMBL" id="AEC02456.1"/>
    </source>
</evidence>
<dbReference type="Proteomes" id="UP000007939">
    <property type="component" value="Chromosome"/>
</dbReference>
<dbReference type="eggNOG" id="COG5492">
    <property type="taxonomic scope" value="Bacteria"/>
</dbReference>
<dbReference type="PROSITE" id="PS00626">
    <property type="entry name" value="RCC1_2"/>
    <property type="match status" value="1"/>
</dbReference>
<dbReference type="CDD" id="cd13120">
    <property type="entry name" value="BF2867_like_N"/>
    <property type="match status" value="1"/>
</dbReference>
<dbReference type="Pfam" id="PF00415">
    <property type="entry name" value="RCC1"/>
    <property type="match status" value="2"/>
</dbReference>
<dbReference type="STRING" id="760011.Spico_1246"/>
<dbReference type="InterPro" id="IPR025049">
    <property type="entry name" value="Mfa-like_1"/>
</dbReference>
<dbReference type="PROSITE" id="PS51257">
    <property type="entry name" value="PROKAR_LIPOPROTEIN"/>
    <property type="match status" value="1"/>
</dbReference>
<dbReference type="Gene3D" id="2.60.40.2630">
    <property type="match status" value="1"/>
</dbReference>
<evidence type="ECO:0000256" key="1">
    <source>
        <dbReference type="ARBA" id="ARBA00022737"/>
    </source>
</evidence>
<dbReference type="PANTHER" id="PTHR22870">
    <property type="entry name" value="REGULATOR OF CHROMOSOME CONDENSATION"/>
    <property type="match status" value="1"/>
</dbReference>
<dbReference type="PRINTS" id="PR00633">
    <property type="entry name" value="RCCNDNSATION"/>
</dbReference>
<dbReference type="Gene3D" id="2.130.10.30">
    <property type="entry name" value="Regulator of chromosome condensation 1/beta-lactamase-inhibitor protein II"/>
    <property type="match status" value="2"/>
</dbReference>
<protein>
    <submittedName>
        <fullName evidence="3">Listeria/Bacterioides repeat-containing protein</fullName>
    </submittedName>
</protein>
<dbReference type="Pfam" id="PF13149">
    <property type="entry name" value="Mfa_like_1"/>
    <property type="match status" value="1"/>
</dbReference>
<dbReference type="CDD" id="cd13121">
    <property type="entry name" value="BF2867_like_C"/>
    <property type="match status" value="1"/>
</dbReference>
<dbReference type="InterPro" id="IPR000408">
    <property type="entry name" value="Reg_chr_condens"/>
</dbReference>
<keyword evidence="1" id="KW-0677">Repeat</keyword>
<dbReference type="InterPro" id="IPR042278">
    <property type="entry name" value="Mfa-like_1_N"/>
</dbReference>
<sequence>MRENTLIITILMSIMILFVALVSCEGKVRVSHASDVRFSTEIGRKASADSGWEPNDEVGIYMVNHDALAASAATERANQPYKADIASRTSGFTPVDVSHPLKWDDISNPATTHFDFIAYYPYASSINDTTALPINVYPAGTGEQDPGTADFLWGHSKTVSTYAGGVQNNTSTVRLKLDHALSRLIVNLGPSTTVDATAINAAAGGFTVTVTGTSTQATINLDTGAVSVPGNGAPIRMKDISADTLTATERAAGKRRFEVVLIPTAHSSALLNALELEFVLTDGSGTDTAYTWKATSVADKDKHLIHFDAGKQHIYTMTLNTSDDVVAVAAIEIGIEDWDTGDSINTDALKVYCLSFDGNNATSGTAPGKMYAHAGSPVTVPGSGTLDKTGHYYFGGWNTTSDGTGVRYSAGDSFTMPAHDVTLYAQWLVKVKTVSAGGSSTMILKKDGSLWATGRNEWGQLGDGTTTNRTTPVRVKASADYNDFMTDVKEVSIGTNHTMILKTDGTLWAAGYNNSGQLGVGDNDNRRTPVQVMTDVEAVSAGRNHTMILKKDGTLWATGDNYNGQLGLGISGYGTEKKTPMQVKASIAPDDFMTDVKEVSAGGDHTMLLKKDDTLWATGANYYGELGLDNSGSGTTKNTPVQVTSMNTEPSNPVTAFSAGGYYTMILKKDGTLWATGRNNYGQLGDGTTTEKTTPVQVKASTADNDFMTDVAAVSVGYYHTMIVKKDGTLWATGRNNYGQLGDGTIENRNIPVQVKGSGGVGFMTDVAAVAAGTYHTMIVKKDGTLWATGRNDYGQLGDDTTTDRITPVQIIF</sequence>
<dbReference type="InterPro" id="IPR058923">
    <property type="entry name" value="RCC1-like_dom"/>
</dbReference>
<dbReference type="PROSITE" id="PS50012">
    <property type="entry name" value="RCC1_3"/>
    <property type="match status" value="7"/>
</dbReference>